<organism evidence="1">
    <name type="scientific">Brugia timori</name>
    <dbReference type="NCBI Taxonomy" id="42155"/>
    <lineage>
        <taxon>Eukaryota</taxon>
        <taxon>Metazoa</taxon>
        <taxon>Ecdysozoa</taxon>
        <taxon>Nematoda</taxon>
        <taxon>Chromadorea</taxon>
        <taxon>Rhabditida</taxon>
        <taxon>Spirurina</taxon>
        <taxon>Spiruromorpha</taxon>
        <taxon>Filarioidea</taxon>
        <taxon>Onchocercidae</taxon>
        <taxon>Brugia</taxon>
    </lineage>
</organism>
<accession>A0A0R3RDF7</accession>
<reference evidence="1" key="1">
    <citation type="submission" date="2017-02" db="UniProtKB">
        <authorList>
            <consortium name="WormBaseParasite"/>
        </authorList>
    </citation>
    <scope>IDENTIFICATION</scope>
</reference>
<evidence type="ECO:0000313" key="1">
    <source>
        <dbReference type="WBParaSite" id="BTMF_0001808001-mRNA-1"/>
    </source>
</evidence>
<dbReference type="AlphaFoldDB" id="A0A0R3RDF7"/>
<proteinExistence type="predicted"/>
<dbReference type="WBParaSite" id="BTMF_0001808001-mRNA-1">
    <property type="protein sequence ID" value="BTMF_0001808001-mRNA-1"/>
    <property type="gene ID" value="BTMF_0001808001"/>
</dbReference>
<protein>
    <submittedName>
        <fullName evidence="1">Ovule protein</fullName>
    </submittedName>
</protein>
<sequence>LPIICTRCTNIQPFITIIWDCCTKTAHSISKTMMAMTSRLHKNMFQQVQ</sequence>
<name>A0A0R3RDF7_9BILA</name>